<organism evidence="2 3">
    <name type="scientific">Ectocarpus siliculosus</name>
    <name type="common">Brown alga</name>
    <name type="synonym">Conferva siliculosa</name>
    <dbReference type="NCBI Taxonomy" id="2880"/>
    <lineage>
        <taxon>Eukaryota</taxon>
        <taxon>Sar</taxon>
        <taxon>Stramenopiles</taxon>
        <taxon>Ochrophyta</taxon>
        <taxon>PX clade</taxon>
        <taxon>Phaeophyceae</taxon>
        <taxon>Ectocarpales</taxon>
        <taxon>Ectocarpaceae</taxon>
        <taxon>Ectocarpus</taxon>
    </lineage>
</organism>
<dbReference type="AlphaFoldDB" id="D8LL42"/>
<name>D8LL42_ECTSI</name>
<protein>
    <submittedName>
        <fullName evidence="2">Uncharacterized protein</fullName>
    </submittedName>
</protein>
<evidence type="ECO:0000313" key="3">
    <source>
        <dbReference type="Proteomes" id="UP000002630"/>
    </source>
</evidence>
<accession>D8LL42</accession>
<feature type="region of interest" description="Disordered" evidence="1">
    <location>
        <begin position="274"/>
        <end position="366"/>
    </location>
</feature>
<evidence type="ECO:0000313" key="2">
    <source>
        <dbReference type="EMBL" id="CBN79659.1"/>
    </source>
</evidence>
<dbReference type="EMBL" id="FN649760">
    <property type="protein sequence ID" value="CBN79659.1"/>
    <property type="molecule type" value="Genomic_DNA"/>
</dbReference>
<dbReference type="Proteomes" id="UP000002630">
    <property type="component" value="Unassembled WGS sequence"/>
</dbReference>
<feature type="compositionally biased region" description="Basic residues" evidence="1">
    <location>
        <begin position="295"/>
        <end position="315"/>
    </location>
</feature>
<feature type="region of interest" description="Disordered" evidence="1">
    <location>
        <begin position="1"/>
        <end position="24"/>
    </location>
</feature>
<gene>
    <name evidence="2" type="ORF">Esi_0321_0018</name>
</gene>
<dbReference type="OrthoDB" id="10638830at2759"/>
<dbReference type="InParanoid" id="D8LL42"/>
<evidence type="ECO:0000256" key="1">
    <source>
        <dbReference type="SAM" id="MobiDB-lite"/>
    </source>
</evidence>
<feature type="compositionally biased region" description="Basic residues" evidence="1">
    <location>
        <begin position="357"/>
        <end position="366"/>
    </location>
</feature>
<proteinExistence type="predicted"/>
<sequence length="366" mass="40096">MVISLTTRKHIDSQRTDPNPSALASPAKDVSLLFDLMPDFVSEEEAARFETLEEGSGEGLRRDARELTLVLARCFRLPRLDSSSENKINRQTLKRSFGRRVTAFKEAIAHGSRHFEPNPSNTAVLAPPGYGEQPFLSVSGTETVFSLQTWRDWLGGETEAGDNADDDGQEKVAGGGNQGARGGKQKAKHGQQRVLASYVAFFIVDWFLEPLMKKHGLPPRTERFRGLIAAVRGGGHNTNMDEILGGIKFRSFNFLDKERIEILRNTAGAGAKAGAKAAGAAPGNDDDQDEAGTSRTRRSRRRTPPRAGKAARRKQMASADVLKARTGSAAPGTMTRWPQKNKTTRRWTRTGGERPPRKGARRGVPP</sequence>
<feature type="compositionally biased region" description="Acidic residues" evidence="1">
    <location>
        <begin position="159"/>
        <end position="168"/>
    </location>
</feature>
<feature type="region of interest" description="Disordered" evidence="1">
    <location>
        <begin position="156"/>
        <end position="189"/>
    </location>
</feature>
<feature type="compositionally biased region" description="Gly residues" evidence="1">
    <location>
        <begin position="173"/>
        <end position="182"/>
    </location>
</feature>
<keyword evidence="3" id="KW-1185">Reference proteome</keyword>
<reference evidence="2 3" key="1">
    <citation type="journal article" date="2010" name="Nature">
        <title>The Ectocarpus genome and the independent evolution of multicellularity in brown algae.</title>
        <authorList>
            <person name="Cock J.M."/>
            <person name="Sterck L."/>
            <person name="Rouze P."/>
            <person name="Scornet D."/>
            <person name="Allen A.E."/>
            <person name="Amoutzias G."/>
            <person name="Anthouard V."/>
            <person name="Artiguenave F."/>
            <person name="Aury J.M."/>
            <person name="Badger J.H."/>
            <person name="Beszteri B."/>
            <person name="Billiau K."/>
            <person name="Bonnet E."/>
            <person name="Bothwell J.H."/>
            <person name="Bowler C."/>
            <person name="Boyen C."/>
            <person name="Brownlee C."/>
            <person name="Carrano C.J."/>
            <person name="Charrier B."/>
            <person name="Cho G.Y."/>
            <person name="Coelho S.M."/>
            <person name="Collen J."/>
            <person name="Corre E."/>
            <person name="Da Silva C."/>
            <person name="Delage L."/>
            <person name="Delaroque N."/>
            <person name="Dittami S.M."/>
            <person name="Doulbeau S."/>
            <person name="Elias M."/>
            <person name="Farnham G."/>
            <person name="Gachon C.M."/>
            <person name="Gschloessl B."/>
            <person name="Heesch S."/>
            <person name="Jabbari K."/>
            <person name="Jubin C."/>
            <person name="Kawai H."/>
            <person name="Kimura K."/>
            <person name="Kloareg B."/>
            <person name="Kupper F.C."/>
            <person name="Lang D."/>
            <person name="Le Bail A."/>
            <person name="Leblanc C."/>
            <person name="Lerouge P."/>
            <person name="Lohr M."/>
            <person name="Lopez P.J."/>
            <person name="Martens C."/>
            <person name="Maumus F."/>
            <person name="Michel G."/>
            <person name="Miranda-Saavedra D."/>
            <person name="Morales J."/>
            <person name="Moreau H."/>
            <person name="Motomura T."/>
            <person name="Nagasato C."/>
            <person name="Napoli C.A."/>
            <person name="Nelson D.R."/>
            <person name="Nyvall-Collen P."/>
            <person name="Peters A.F."/>
            <person name="Pommier C."/>
            <person name="Potin P."/>
            <person name="Poulain J."/>
            <person name="Quesneville H."/>
            <person name="Read B."/>
            <person name="Rensing S.A."/>
            <person name="Ritter A."/>
            <person name="Rousvoal S."/>
            <person name="Samanta M."/>
            <person name="Samson G."/>
            <person name="Schroeder D.C."/>
            <person name="Segurens B."/>
            <person name="Strittmatter M."/>
            <person name="Tonon T."/>
            <person name="Tregear J.W."/>
            <person name="Valentin K."/>
            <person name="von Dassow P."/>
            <person name="Yamagishi T."/>
            <person name="Van de Peer Y."/>
            <person name="Wincker P."/>
        </authorList>
    </citation>
    <scope>NUCLEOTIDE SEQUENCE [LARGE SCALE GENOMIC DNA]</scope>
    <source>
        <strain evidence="3">Ec32 / CCAP1310/4</strain>
    </source>
</reference>